<dbReference type="GO" id="GO:0005524">
    <property type="term" value="F:ATP binding"/>
    <property type="evidence" value="ECO:0007669"/>
    <property type="project" value="UniProtKB-KW"/>
</dbReference>
<dbReference type="SUPFAM" id="SSF52540">
    <property type="entry name" value="P-loop containing nucleoside triphosphate hydrolases"/>
    <property type="match status" value="1"/>
</dbReference>
<dbReference type="GO" id="GO:0016887">
    <property type="term" value="F:ATP hydrolysis activity"/>
    <property type="evidence" value="ECO:0007669"/>
    <property type="project" value="InterPro"/>
</dbReference>
<feature type="transmembrane region" description="Helical" evidence="7">
    <location>
        <begin position="136"/>
        <end position="156"/>
    </location>
</feature>
<dbReference type="STRING" id="452652.KSE_23670"/>
<dbReference type="eggNOG" id="COG1132">
    <property type="taxonomic scope" value="Bacteria"/>
</dbReference>
<sequence length="676" mass="73629">MRYPARRRPRRRSVLLSDPTTAKLPAAPVVSQHPRRKEMFLSQEMTDDDEIGLIEEGDEYSQRLASMTFRQMTTRLPLLTARSVALAWRVDRPAVIGLLLCQAVSGIAEATGLLAMAGTIGALFSSGRIVEHLLAAWVSVLILVSATGLHAILGIVTNWLSSRLIPAVQQEAEILFLEATLNVELSAYDSPGFRDRKDAAERGAEWAGDLFSTGQNLIASAASMVAGAVVLAAFHPLLLPLLVIAGIPQGWAQIHAARTARMAFTSTMSLSRMRYMLRWHLSARETADQIRTGTMTPFLMRRYRQVAAGLYESQRRSSALGARASLIGAAFGGVASGAVWAVLIWLLSTGRLSAASGGAAAFALRSVASGTRGIANAGARMFRDGLYFQDWSDFLTEAGGYRINRGETAVDRVHEVQVECLSYRYDGAERDALTDVSLSVRRGEVIALVGENGSGKTTLSKLLAGLYLPTGGAVRWDGADTRDMDPHAAWKHTAVVPQDFARWPFTARQNITQGQPLPGGDKVIRQACEISGAGDVIDDLGSGLDTLLTRDWAGGEALSGGQWQRIALARAFYRPAPLLILDEPTSALDPRAEHRIFANLRELAQDRAVVLVTHRLANVSIADRIVVLEHGQIIQQGTFDELVNQPGRLRELWDLQNDRAIVPPQRDNQHTERTTP</sequence>
<dbReference type="InterPro" id="IPR011527">
    <property type="entry name" value="ABC1_TM_dom"/>
</dbReference>
<dbReference type="PROSITE" id="PS50893">
    <property type="entry name" value="ABC_TRANSPORTER_2"/>
    <property type="match status" value="1"/>
</dbReference>
<keyword evidence="6 7" id="KW-0472">Membrane</keyword>
<evidence type="ECO:0000256" key="4">
    <source>
        <dbReference type="ARBA" id="ARBA00022840"/>
    </source>
</evidence>
<dbReference type="SMART" id="SM00382">
    <property type="entry name" value="AAA"/>
    <property type="match status" value="1"/>
</dbReference>
<evidence type="ECO:0000313" key="10">
    <source>
        <dbReference type="EMBL" id="BAJ28185.1"/>
    </source>
</evidence>
<dbReference type="CDD" id="cd03228">
    <property type="entry name" value="ABCC_MRP_Like"/>
    <property type="match status" value="1"/>
</dbReference>
<organism evidence="10 11">
    <name type="scientific">Kitasatospora setae (strain ATCC 33774 / DSM 43861 / JCM 3304 / KCC A-0304 / NBRC 14216 / KM-6054)</name>
    <name type="common">Streptomyces setae</name>
    <dbReference type="NCBI Taxonomy" id="452652"/>
    <lineage>
        <taxon>Bacteria</taxon>
        <taxon>Bacillati</taxon>
        <taxon>Actinomycetota</taxon>
        <taxon>Actinomycetes</taxon>
        <taxon>Kitasatosporales</taxon>
        <taxon>Streptomycetaceae</taxon>
        <taxon>Kitasatospora</taxon>
    </lineage>
</organism>
<feature type="domain" description="ABC transmembrane type-1" evidence="9">
    <location>
        <begin position="96"/>
        <end position="383"/>
    </location>
</feature>
<dbReference type="GO" id="GO:0034040">
    <property type="term" value="F:ATPase-coupled lipid transmembrane transporter activity"/>
    <property type="evidence" value="ECO:0007669"/>
    <property type="project" value="TreeGrafter"/>
</dbReference>
<dbReference type="PANTHER" id="PTHR24221">
    <property type="entry name" value="ATP-BINDING CASSETTE SUB-FAMILY B"/>
    <property type="match status" value="1"/>
</dbReference>
<evidence type="ECO:0000313" key="11">
    <source>
        <dbReference type="Proteomes" id="UP000007076"/>
    </source>
</evidence>
<dbReference type="Gene3D" id="3.40.50.300">
    <property type="entry name" value="P-loop containing nucleotide triphosphate hydrolases"/>
    <property type="match status" value="1"/>
</dbReference>
<evidence type="ECO:0000259" key="8">
    <source>
        <dbReference type="PROSITE" id="PS50893"/>
    </source>
</evidence>
<dbReference type="HOGENOM" id="CLU_000604_84_3_11"/>
<dbReference type="PROSITE" id="PS00211">
    <property type="entry name" value="ABC_TRANSPORTER_1"/>
    <property type="match status" value="1"/>
</dbReference>
<dbReference type="PROSITE" id="PS50929">
    <property type="entry name" value="ABC_TM1F"/>
    <property type="match status" value="1"/>
</dbReference>
<dbReference type="AlphaFoldDB" id="E4NAF4"/>
<dbReference type="InterPro" id="IPR039421">
    <property type="entry name" value="Type_1_exporter"/>
</dbReference>
<keyword evidence="3" id="KW-0547">Nucleotide-binding</keyword>
<dbReference type="InterPro" id="IPR003593">
    <property type="entry name" value="AAA+_ATPase"/>
</dbReference>
<accession>E4NAF4</accession>
<evidence type="ECO:0000256" key="2">
    <source>
        <dbReference type="ARBA" id="ARBA00022692"/>
    </source>
</evidence>
<evidence type="ECO:0000256" key="5">
    <source>
        <dbReference type="ARBA" id="ARBA00022989"/>
    </source>
</evidence>
<dbReference type="Pfam" id="PF00005">
    <property type="entry name" value="ABC_tran"/>
    <property type="match status" value="1"/>
</dbReference>
<dbReference type="InterPro" id="IPR003439">
    <property type="entry name" value="ABC_transporter-like_ATP-bd"/>
</dbReference>
<dbReference type="Gene3D" id="1.20.1560.10">
    <property type="entry name" value="ABC transporter type 1, transmembrane domain"/>
    <property type="match status" value="1"/>
</dbReference>
<dbReference type="InterPro" id="IPR017871">
    <property type="entry name" value="ABC_transporter-like_CS"/>
</dbReference>
<proteinExistence type="predicted"/>
<evidence type="ECO:0000256" key="7">
    <source>
        <dbReference type="SAM" id="Phobius"/>
    </source>
</evidence>
<protein>
    <submittedName>
        <fullName evidence="10">Putative multidrug ABC transporter ATP-binding protein</fullName>
    </submittedName>
</protein>
<dbReference type="SUPFAM" id="SSF90123">
    <property type="entry name" value="ABC transporter transmembrane region"/>
    <property type="match status" value="1"/>
</dbReference>
<comment type="subcellular location">
    <subcellularLocation>
        <location evidence="1">Cell membrane</location>
        <topology evidence="1">Multi-pass membrane protein</topology>
    </subcellularLocation>
</comment>
<dbReference type="PATRIC" id="fig|452652.3.peg.2379"/>
<dbReference type="GO" id="GO:0005886">
    <property type="term" value="C:plasma membrane"/>
    <property type="evidence" value="ECO:0007669"/>
    <property type="project" value="UniProtKB-SubCell"/>
</dbReference>
<evidence type="ECO:0000256" key="3">
    <source>
        <dbReference type="ARBA" id="ARBA00022741"/>
    </source>
</evidence>
<reference evidence="10 11" key="1">
    <citation type="journal article" date="2010" name="DNA Res.">
        <title>Genome sequence of Kitasatospora setae NBRC 14216T: an evolutionary snapshot of the family Streptomycetaceae.</title>
        <authorList>
            <person name="Ichikawa N."/>
            <person name="Oguchi A."/>
            <person name="Ikeda H."/>
            <person name="Ishikawa J."/>
            <person name="Kitani S."/>
            <person name="Watanabe Y."/>
            <person name="Nakamura S."/>
            <person name="Katano Y."/>
            <person name="Kishi E."/>
            <person name="Sasagawa M."/>
            <person name="Ankai A."/>
            <person name="Fukui S."/>
            <person name="Hashimoto Y."/>
            <person name="Kamata S."/>
            <person name="Otoguro M."/>
            <person name="Tanikawa S."/>
            <person name="Nihira T."/>
            <person name="Horinouchi S."/>
            <person name="Ohnishi Y."/>
            <person name="Hayakawa M."/>
            <person name="Kuzuyama T."/>
            <person name="Arisawa A."/>
            <person name="Nomoto F."/>
            <person name="Miura H."/>
            <person name="Takahashi Y."/>
            <person name="Fujita N."/>
        </authorList>
    </citation>
    <scope>NUCLEOTIDE SEQUENCE [LARGE SCALE GENOMIC DNA]</scope>
    <source>
        <strain evidence="11">ATCC 33774 / DSM 43861 / JCM 3304 / KCC A-0304 / NBRC 14216 / KM-6054</strain>
    </source>
</reference>
<dbReference type="InterPro" id="IPR036640">
    <property type="entry name" value="ABC1_TM_sf"/>
</dbReference>
<evidence type="ECO:0000256" key="1">
    <source>
        <dbReference type="ARBA" id="ARBA00004651"/>
    </source>
</evidence>
<dbReference type="PANTHER" id="PTHR24221:SF646">
    <property type="entry name" value="HAEMOLYSIN SECRETION ATP-BINDING PROTEIN"/>
    <property type="match status" value="1"/>
</dbReference>
<feature type="transmembrane region" description="Helical" evidence="7">
    <location>
        <begin position="96"/>
        <end position="124"/>
    </location>
</feature>
<feature type="transmembrane region" description="Helical" evidence="7">
    <location>
        <begin position="324"/>
        <end position="347"/>
    </location>
</feature>
<feature type="domain" description="ABC transporter" evidence="8">
    <location>
        <begin position="416"/>
        <end position="655"/>
    </location>
</feature>
<evidence type="ECO:0000259" key="9">
    <source>
        <dbReference type="PROSITE" id="PS50929"/>
    </source>
</evidence>
<keyword evidence="4 10" id="KW-0067">ATP-binding</keyword>
<dbReference type="KEGG" id="ksk:KSE_23670"/>
<dbReference type="Proteomes" id="UP000007076">
    <property type="component" value="Chromosome"/>
</dbReference>
<dbReference type="GO" id="GO:0140359">
    <property type="term" value="F:ABC-type transporter activity"/>
    <property type="evidence" value="ECO:0007669"/>
    <property type="project" value="InterPro"/>
</dbReference>
<dbReference type="EMBL" id="AP010968">
    <property type="protein sequence ID" value="BAJ28185.1"/>
    <property type="molecule type" value="Genomic_DNA"/>
</dbReference>
<evidence type="ECO:0000256" key="6">
    <source>
        <dbReference type="ARBA" id="ARBA00023136"/>
    </source>
</evidence>
<name>E4NAF4_KITSK</name>
<keyword evidence="5 7" id="KW-1133">Transmembrane helix</keyword>
<keyword evidence="11" id="KW-1185">Reference proteome</keyword>
<gene>
    <name evidence="10" type="ordered locus">KSE_23670</name>
</gene>
<keyword evidence="2 7" id="KW-0812">Transmembrane</keyword>
<dbReference type="InterPro" id="IPR027417">
    <property type="entry name" value="P-loop_NTPase"/>
</dbReference>